<dbReference type="EMBL" id="WAIE01000001">
    <property type="protein sequence ID" value="KAB1443207.1"/>
    <property type="molecule type" value="Genomic_DNA"/>
</dbReference>
<keyword evidence="5" id="KW-0804">Transcription</keyword>
<keyword evidence="2" id="KW-0067">ATP-binding</keyword>
<dbReference type="InterPro" id="IPR025662">
    <property type="entry name" value="Sigma_54_int_dom_ATP-bd_1"/>
</dbReference>
<dbReference type="Pfam" id="PF00072">
    <property type="entry name" value="Response_reg"/>
    <property type="match status" value="1"/>
</dbReference>
<organism evidence="9 10">
    <name type="scientific">Pseudodesulfovibrio senegalensis</name>
    <dbReference type="NCBI Taxonomy" id="1721087"/>
    <lineage>
        <taxon>Bacteria</taxon>
        <taxon>Pseudomonadati</taxon>
        <taxon>Thermodesulfobacteriota</taxon>
        <taxon>Desulfovibrionia</taxon>
        <taxon>Desulfovibrionales</taxon>
        <taxon>Desulfovibrionaceae</taxon>
    </lineage>
</organism>
<dbReference type="PROSITE" id="PS00675">
    <property type="entry name" value="SIGMA54_INTERACT_1"/>
    <property type="match status" value="1"/>
</dbReference>
<dbReference type="CDD" id="cd00156">
    <property type="entry name" value="REC"/>
    <property type="match status" value="1"/>
</dbReference>
<dbReference type="InterPro" id="IPR025943">
    <property type="entry name" value="Sigma_54_int_dom_ATP-bd_2"/>
</dbReference>
<evidence type="ECO:0000256" key="1">
    <source>
        <dbReference type="ARBA" id="ARBA00022741"/>
    </source>
</evidence>
<dbReference type="OrthoDB" id="9763792at2"/>
<dbReference type="Gene3D" id="1.10.8.60">
    <property type="match status" value="1"/>
</dbReference>
<dbReference type="InterPro" id="IPR011006">
    <property type="entry name" value="CheY-like_superfamily"/>
</dbReference>
<dbReference type="SUPFAM" id="SSF46689">
    <property type="entry name" value="Homeodomain-like"/>
    <property type="match status" value="1"/>
</dbReference>
<dbReference type="GO" id="GO:0006355">
    <property type="term" value="P:regulation of DNA-templated transcription"/>
    <property type="evidence" value="ECO:0007669"/>
    <property type="project" value="InterPro"/>
</dbReference>
<name>A0A6N6N868_9BACT</name>
<feature type="modified residue" description="4-aspartylphosphate" evidence="6">
    <location>
        <position position="52"/>
    </location>
</feature>
<dbReference type="PANTHER" id="PTHR32071">
    <property type="entry name" value="TRANSCRIPTIONAL REGULATORY PROTEIN"/>
    <property type="match status" value="1"/>
</dbReference>
<dbReference type="PANTHER" id="PTHR32071:SF113">
    <property type="entry name" value="ALGINATE BIOSYNTHESIS TRANSCRIPTIONAL REGULATORY PROTEIN ALGB"/>
    <property type="match status" value="1"/>
</dbReference>
<protein>
    <submittedName>
        <fullName evidence="9">Sigma-54-dependent Fis family transcriptional regulator</fullName>
    </submittedName>
</protein>
<evidence type="ECO:0000256" key="2">
    <source>
        <dbReference type="ARBA" id="ARBA00022840"/>
    </source>
</evidence>
<dbReference type="Gene3D" id="1.10.10.60">
    <property type="entry name" value="Homeodomain-like"/>
    <property type="match status" value="1"/>
</dbReference>
<dbReference type="GO" id="GO:0003677">
    <property type="term" value="F:DNA binding"/>
    <property type="evidence" value="ECO:0007669"/>
    <property type="project" value="UniProtKB-KW"/>
</dbReference>
<keyword evidence="3" id="KW-0805">Transcription regulation</keyword>
<evidence type="ECO:0000259" key="7">
    <source>
        <dbReference type="PROSITE" id="PS50045"/>
    </source>
</evidence>
<dbReference type="FunFam" id="3.40.50.300:FF:000006">
    <property type="entry name" value="DNA-binding transcriptional regulator NtrC"/>
    <property type="match status" value="1"/>
</dbReference>
<evidence type="ECO:0000256" key="6">
    <source>
        <dbReference type="PROSITE-ProRule" id="PRU00169"/>
    </source>
</evidence>
<comment type="caution">
    <text evidence="9">The sequence shown here is derived from an EMBL/GenBank/DDBJ whole genome shotgun (WGS) entry which is preliminary data.</text>
</comment>
<dbReference type="InterPro" id="IPR025944">
    <property type="entry name" value="Sigma_54_int_dom_CS"/>
</dbReference>
<dbReference type="Pfam" id="PF25601">
    <property type="entry name" value="AAA_lid_14"/>
    <property type="match status" value="1"/>
</dbReference>
<dbReference type="PROSITE" id="PS00676">
    <property type="entry name" value="SIGMA54_INTERACT_2"/>
    <property type="match status" value="1"/>
</dbReference>
<dbReference type="Proteomes" id="UP000438699">
    <property type="component" value="Unassembled WGS sequence"/>
</dbReference>
<evidence type="ECO:0000256" key="5">
    <source>
        <dbReference type="ARBA" id="ARBA00023163"/>
    </source>
</evidence>
<evidence type="ECO:0000256" key="4">
    <source>
        <dbReference type="ARBA" id="ARBA00023125"/>
    </source>
</evidence>
<dbReference type="Gene3D" id="3.40.50.300">
    <property type="entry name" value="P-loop containing nucleotide triphosphate hydrolases"/>
    <property type="match status" value="1"/>
</dbReference>
<keyword evidence="1" id="KW-0547">Nucleotide-binding</keyword>
<keyword evidence="6" id="KW-0597">Phosphoprotein</keyword>
<dbReference type="SMART" id="SM00448">
    <property type="entry name" value="REC"/>
    <property type="match status" value="1"/>
</dbReference>
<sequence length="472" mass="52601">MAQVLIIDDDVQLCKALAMVISDMGHKVDVANYLVQGVDMARKGKYDLVILDIGLPDGSGLDSLAEIRDGRSRPEVIILSASSDPDGAELAIRSGAWSYIPKPPTLSKIKLPVSRAIEYRRQKLSRIAARDLKRDAIVGQSKALNTCLEMLAQAADTDANVLITGETGTGKELLARITHQNSRKSDMPFVVVDCAALPENLVESTLFGHERGAFTGADRRQDGLIRQADGGTLFLDEIGELPLAVQKSFLRVVQERRFRPVGSEHEVTSNFRLIAATNRDLDAMVASWDFRQDLLFRIRTISVRVPPLRERTGDVRLLTDHFLKRAIARDNGTEKECSPDFRDMLEKYQWPGNVRELSNAVENALARSGEERTLLPRHLPMDIRVHMARQTLSANADTAAADTTLDASNFPLFKDFREQVVGELEQKYLRDLFQTARGNVQQACTLSGLSRARLYALLKKHGLTRKNLYTPE</sequence>
<feature type="domain" description="Sigma-54 factor interaction" evidence="7">
    <location>
        <begin position="137"/>
        <end position="366"/>
    </location>
</feature>
<evidence type="ECO:0000313" key="10">
    <source>
        <dbReference type="Proteomes" id="UP000438699"/>
    </source>
</evidence>
<reference evidence="9 10" key="1">
    <citation type="journal article" date="2017" name="Int. J. Syst. Evol. Microbiol.">
        <title>Desulfovibrio senegalensis sp. nov., a mesophilic sulfate reducer isolated from marine sediment.</title>
        <authorList>
            <person name="Thioye A."/>
            <person name="Gam Z.B.A."/>
            <person name="Mbengue M."/>
            <person name="Cayol J.L."/>
            <person name="Joseph-Bartoli M."/>
            <person name="Toure-Kane C."/>
            <person name="Labat M."/>
        </authorList>
    </citation>
    <scope>NUCLEOTIDE SEQUENCE [LARGE SCALE GENOMIC DNA]</scope>
    <source>
        <strain evidence="9 10">DSM 101509</strain>
    </source>
</reference>
<keyword evidence="10" id="KW-1185">Reference proteome</keyword>
<dbReference type="InterPro" id="IPR001789">
    <property type="entry name" value="Sig_transdc_resp-reg_receiver"/>
</dbReference>
<dbReference type="GO" id="GO:0005524">
    <property type="term" value="F:ATP binding"/>
    <property type="evidence" value="ECO:0007669"/>
    <property type="project" value="UniProtKB-KW"/>
</dbReference>
<dbReference type="PROSITE" id="PS00688">
    <property type="entry name" value="SIGMA54_INTERACT_3"/>
    <property type="match status" value="1"/>
</dbReference>
<dbReference type="InterPro" id="IPR058031">
    <property type="entry name" value="AAA_lid_NorR"/>
</dbReference>
<dbReference type="CDD" id="cd00009">
    <property type="entry name" value="AAA"/>
    <property type="match status" value="1"/>
</dbReference>
<evidence type="ECO:0000259" key="8">
    <source>
        <dbReference type="PROSITE" id="PS50110"/>
    </source>
</evidence>
<dbReference type="Gene3D" id="3.40.50.2300">
    <property type="match status" value="1"/>
</dbReference>
<dbReference type="InterPro" id="IPR003593">
    <property type="entry name" value="AAA+_ATPase"/>
</dbReference>
<keyword evidence="4" id="KW-0238">DNA-binding</keyword>
<dbReference type="GO" id="GO:0000160">
    <property type="term" value="P:phosphorelay signal transduction system"/>
    <property type="evidence" value="ECO:0007669"/>
    <property type="project" value="InterPro"/>
</dbReference>
<dbReference type="PROSITE" id="PS50045">
    <property type="entry name" value="SIGMA54_INTERACT_4"/>
    <property type="match status" value="1"/>
</dbReference>
<dbReference type="InterPro" id="IPR009057">
    <property type="entry name" value="Homeodomain-like_sf"/>
</dbReference>
<dbReference type="AlphaFoldDB" id="A0A6N6N868"/>
<dbReference type="PROSITE" id="PS50110">
    <property type="entry name" value="RESPONSE_REGULATORY"/>
    <property type="match status" value="1"/>
</dbReference>
<dbReference type="InterPro" id="IPR027417">
    <property type="entry name" value="P-loop_NTPase"/>
</dbReference>
<dbReference type="RefSeq" id="WP_151149539.1">
    <property type="nucleotide sequence ID" value="NZ_WAIE01000001.1"/>
</dbReference>
<gene>
    <name evidence="9" type="ORF">F8A88_02780</name>
</gene>
<feature type="domain" description="Response regulatory" evidence="8">
    <location>
        <begin position="3"/>
        <end position="117"/>
    </location>
</feature>
<proteinExistence type="predicted"/>
<dbReference type="Pfam" id="PF00158">
    <property type="entry name" value="Sigma54_activat"/>
    <property type="match status" value="1"/>
</dbReference>
<evidence type="ECO:0000313" key="9">
    <source>
        <dbReference type="EMBL" id="KAB1443207.1"/>
    </source>
</evidence>
<evidence type="ECO:0000256" key="3">
    <source>
        <dbReference type="ARBA" id="ARBA00023015"/>
    </source>
</evidence>
<dbReference type="InterPro" id="IPR002078">
    <property type="entry name" value="Sigma_54_int"/>
</dbReference>
<dbReference type="SMART" id="SM00382">
    <property type="entry name" value="AAA"/>
    <property type="match status" value="1"/>
</dbReference>
<dbReference type="SUPFAM" id="SSF52172">
    <property type="entry name" value="CheY-like"/>
    <property type="match status" value="1"/>
</dbReference>
<accession>A0A6N6N868</accession>
<dbReference type="SUPFAM" id="SSF52540">
    <property type="entry name" value="P-loop containing nucleoside triphosphate hydrolases"/>
    <property type="match status" value="1"/>
</dbReference>